<name>A0A6L7DBY2_9HELI</name>
<dbReference type="Proteomes" id="UP000477070">
    <property type="component" value="Unassembled WGS sequence"/>
</dbReference>
<accession>A0A6L7DBY2</accession>
<evidence type="ECO:0000313" key="2">
    <source>
        <dbReference type="Proteomes" id="UP000477070"/>
    </source>
</evidence>
<organism evidence="1 2">
    <name type="scientific">Helicobacter saguini</name>
    <dbReference type="NCBI Taxonomy" id="1548018"/>
    <lineage>
        <taxon>Bacteria</taxon>
        <taxon>Pseudomonadati</taxon>
        <taxon>Campylobacterota</taxon>
        <taxon>Epsilonproteobacteria</taxon>
        <taxon>Campylobacterales</taxon>
        <taxon>Helicobacteraceae</taxon>
        <taxon>Helicobacter</taxon>
    </lineage>
</organism>
<evidence type="ECO:0000313" key="1">
    <source>
        <dbReference type="EMBL" id="MWV68765.1"/>
    </source>
</evidence>
<dbReference type="EMBL" id="QBIU01000001">
    <property type="protein sequence ID" value="MWV68765.1"/>
    <property type="molecule type" value="Genomic_DNA"/>
</dbReference>
<protein>
    <submittedName>
        <fullName evidence="1">Uncharacterized protein</fullName>
    </submittedName>
</protein>
<dbReference type="RefSeq" id="WP_034571629.1">
    <property type="nucleotide sequence ID" value="NZ_QBIU01000001.1"/>
</dbReference>
<sequence length="715" mass="84180">MQLSFKLLDYDTNSPLANKQVEIRNISSNSNMIYPIKTSSGDGSVSFDIQDIHKADFFIINLVNETTYYNTPFNLANNKTQFIITPNNYQNKYAKVYFKARIYLYFNGNTLKILKDKIVLKEFSANYYSQDKILNNAIYYISTKEIQNIYNHTQIQNNVIESTNKDSNNTESKHTNNTKDSIQSNKNIINIYKDKDLTHIESNIEFIENIESNHTKQDSIILNNNLQHYFINTLYTNIQQHIDCIECKIESIKEDITQIIIHKTDSNIDSQKVYADITKPFAPGTYIELEAKAENLKANKSICWQTTLIAINNQTNKQEISNKTIQTLNNISYFYLSSPKEIDSYRQQGYTDFKYIIYASSINYFNQNTVHIIFNINFEVGDGIDSNVIESKEIRTDTTNKIYTLKQAVGFLYNTYKDYKNYQQKINSTLYEYYKTHPQIAGKIAYIYYRFDLSNKEFVESVEYEKQYIIDKNQYIQSIANTFNHQSYKPSIFKQDVVLFKVAYNNLFINYEGTNDLIPKREKFIKNFIEAICKNNNLPLKKAITFEKTLDDVVDAKEILAGYYENKIIKINMLNIIYGDEDFYDIKKYSIDKFDNVRMLLVSFATFKHLMNTIFHEIRHFYIEEKYINKNRSILQDYIWYSLYLYIPPNDNEGIFKEFYKICSDKESQNILYNSNNDSKNVGCILSAIESIYELQPSERDARYIAMQIMNELNL</sequence>
<reference evidence="1 2" key="1">
    <citation type="submission" date="2019-12" db="EMBL/GenBank/DDBJ databases">
        <title>Multi-Generational Helicobacter saguini Isolates.</title>
        <authorList>
            <person name="Mannion A."/>
            <person name="Shen Z."/>
            <person name="Fox J.G."/>
        </authorList>
    </citation>
    <scope>NUCLEOTIDE SEQUENCE [LARGE SCALE GENOMIC DNA]</scope>
    <source>
        <strain evidence="2">16-048 (F4)</strain>
    </source>
</reference>
<comment type="caution">
    <text evidence="1">The sequence shown here is derived from an EMBL/GenBank/DDBJ whole genome shotgun (WGS) entry which is preliminary data.</text>
</comment>
<gene>
    <name evidence="1" type="ORF">DCO61_01660</name>
</gene>
<dbReference type="AlphaFoldDB" id="A0A6L7DBY2"/>
<proteinExistence type="predicted"/>